<evidence type="ECO:0000313" key="2">
    <source>
        <dbReference type="EMBL" id="RMI31786.1"/>
    </source>
</evidence>
<reference evidence="2 3" key="1">
    <citation type="submission" date="2018-10" db="EMBL/GenBank/DDBJ databases">
        <title>Isolation from cow dung.</title>
        <authorList>
            <person name="Ling L."/>
        </authorList>
    </citation>
    <scope>NUCLEOTIDE SEQUENCE [LARGE SCALE GENOMIC DNA]</scope>
    <source>
        <strain evidence="2 3">NEAU-LL90</strain>
    </source>
</reference>
<accession>A0A3M2L484</accession>
<dbReference type="Proteomes" id="UP000279275">
    <property type="component" value="Unassembled WGS sequence"/>
</dbReference>
<proteinExistence type="predicted"/>
<evidence type="ECO:0000313" key="3">
    <source>
        <dbReference type="Proteomes" id="UP000279275"/>
    </source>
</evidence>
<dbReference type="AlphaFoldDB" id="A0A3M2L484"/>
<keyword evidence="3" id="KW-1185">Reference proteome</keyword>
<name>A0A3M2L484_9NOCA</name>
<protein>
    <submittedName>
        <fullName evidence="2">DUF1266 domain-containing protein</fullName>
    </submittedName>
</protein>
<dbReference type="Pfam" id="PF06889">
    <property type="entry name" value="DUF1266"/>
    <property type="match status" value="1"/>
</dbReference>
<sequence length="298" mass="32794">MIRTRRVSAPSRGIGGVVAAEAWLPPVTGFPGTGADSTSDRWSGAELPDDRIRALAIGAYYGRDRDSYNDTVAFLPELDGATETRREQAIERLHASWGVDDAAGARDTVGRLLAGLHAPLFTLVHPLAAAAAGSEVRVDHSGPDHREFLRTLSKFRGDDGGLDHDYDAWRQAIEFGIVDLLPRPLHTDATAWDLARAVFVVRAAHTAGYLDEDESWTFLEAGLAQAQQHYRNWRQFAAGFLTGAVFRAATRDLATVREQVMRRRKVVLGLQLRPSSPWRRVALHPGAPVYGISARHQF</sequence>
<dbReference type="InterPro" id="IPR009677">
    <property type="entry name" value="DUF1266"/>
</dbReference>
<dbReference type="EMBL" id="RFFH01000006">
    <property type="protein sequence ID" value="RMI31786.1"/>
    <property type="molecule type" value="Genomic_DNA"/>
</dbReference>
<feature type="domain" description="DUF1266" evidence="1">
    <location>
        <begin position="93"/>
        <end position="282"/>
    </location>
</feature>
<evidence type="ECO:0000259" key="1">
    <source>
        <dbReference type="Pfam" id="PF06889"/>
    </source>
</evidence>
<organism evidence="2 3">
    <name type="scientific">Nocardia stercoris</name>
    <dbReference type="NCBI Taxonomy" id="2483361"/>
    <lineage>
        <taxon>Bacteria</taxon>
        <taxon>Bacillati</taxon>
        <taxon>Actinomycetota</taxon>
        <taxon>Actinomycetes</taxon>
        <taxon>Mycobacteriales</taxon>
        <taxon>Nocardiaceae</taxon>
        <taxon>Nocardia</taxon>
    </lineage>
</organism>
<gene>
    <name evidence="2" type="ORF">EBN03_16485</name>
</gene>
<comment type="caution">
    <text evidence="2">The sequence shown here is derived from an EMBL/GenBank/DDBJ whole genome shotgun (WGS) entry which is preliminary data.</text>
</comment>